<organism>
    <name type="scientific">Ixodes scapularis</name>
    <name type="common">Black-legged tick</name>
    <name type="synonym">Deer tick</name>
    <dbReference type="NCBI Taxonomy" id="6945"/>
    <lineage>
        <taxon>Eukaryota</taxon>
        <taxon>Metazoa</taxon>
        <taxon>Ecdysozoa</taxon>
        <taxon>Arthropoda</taxon>
        <taxon>Chelicerata</taxon>
        <taxon>Arachnida</taxon>
        <taxon>Acari</taxon>
        <taxon>Parasitiformes</taxon>
        <taxon>Ixodida</taxon>
        <taxon>Ixodoidea</taxon>
        <taxon>Ixodidae</taxon>
        <taxon>Ixodinae</taxon>
        <taxon>Ixodes</taxon>
    </lineage>
</organism>
<evidence type="ECO:0000256" key="8">
    <source>
        <dbReference type="SAM" id="MobiDB-lite"/>
    </source>
</evidence>
<dbReference type="InterPro" id="IPR056153">
    <property type="entry name" value="Beta-prop_IFT122_1st"/>
</dbReference>
<dbReference type="HOGENOM" id="CLU_008896_0_0_1"/>
<reference evidence="12 14" key="1">
    <citation type="submission" date="2008-03" db="EMBL/GenBank/DDBJ databases">
        <title>Annotation of Ixodes scapularis.</title>
        <authorList>
            <consortium name="Ixodes scapularis Genome Project Consortium"/>
            <person name="Caler E."/>
            <person name="Hannick L.I."/>
            <person name="Bidwell S."/>
            <person name="Joardar V."/>
            <person name="Thiagarajan M."/>
            <person name="Amedeo P."/>
            <person name="Galinsky K.J."/>
            <person name="Schobel S."/>
            <person name="Inman J."/>
            <person name="Hostetler J."/>
            <person name="Miller J."/>
            <person name="Hammond M."/>
            <person name="Megy K."/>
            <person name="Lawson D."/>
            <person name="Kodira C."/>
            <person name="Sutton G."/>
            <person name="Meyer J."/>
            <person name="Hill C.A."/>
            <person name="Birren B."/>
            <person name="Nene V."/>
            <person name="Collins F."/>
            <person name="Alarcon-Chaidez F."/>
            <person name="Wikel S."/>
            <person name="Strausberg R."/>
        </authorList>
    </citation>
    <scope>NUCLEOTIDE SEQUENCE [LARGE SCALE GENOMIC DNA]</scope>
    <source>
        <strain evidence="14">Wikel</strain>
        <strain evidence="12">Wikel colony</strain>
    </source>
</reference>
<feature type="domain" description="IFT122 first beta-propeller" evidence="10">
    <location>
        <begin position="118"/>
        <end position="218"/>
    </location>
</feature>
<evidence type="ECO:0000313" key="12">
    <source>
        <dbReference type="EMBL" id="EEC11914.1"/>
    </source>
</evidence>
<dbReference type="Gene3D" id="1.25.40.470">
    <property type="match status" value="1"/>
</dbReference>
<keyword evidence="3 7" id="KW-0853">WD repeat</keyword>
<comment type="subcellular location">
    <subcellularLocation>
        <location evidence="1">Cell projection</location>
        <location evidence="1">Cilium</location>
    </subcellularLocation>
</comment>
<dbReference type="SUPFAM" id="SSF50969">
    <property type="entry name" value="YVTN repeat-like/Quinoprotein amine dehydrogenase"/>
    <property type="match status" value="1"/>
</dbReference>
<dbReference type="EnsemblMetazoa" id="ISCW020007-RA">
    <property type="protein sequence ID" value="ISCW020007-PA"/>
    <property type="gene ID" value="ISCW020007"/>
</dbReference>
<dbReference type="EMBL" id="ABJB010361998">
    <property type="status" value="NOT_ANNOTATED_CDS"/>
    <property type="molecule type" value="Genomic_DNA"/>
</dbReference>
<dbReference type="GO" id="GO:0035721">
    <property type="term" value="P:intraciliary retrograde transport"/>
    <property type="evidence" value="ECO:0000318"/>
    <property type="project" value="GO_Central"/>
</dbReference>
<dbReference type="EMBL" id="ABJB010197889">
    <property type="status" value="NOT_ANNOTATED_CDS"/>
    <property type="molecule type" value="Genomic_DNA"/>
</dbReference>
<dbReference type="Gene3D" id="2.130.10.10">
    <property type="entry name" value="YVTN repeat-like/Quinoprotein amine dehydrogenase"/>
    <property type="match status" value="3"/>
</dbReference>
<dbReference type="PROSITE" id="PS50082">
    <property type="entry name" value="WD_REPEATS_2"/>
    <property type="match status" value="1"/>
</dbReference>
<dbReference type="Pfam" id="PF23377">
    <property type="entry name" value="Beta-prop_IFT122_2nd"/>
    <property type="match status" value="1"/>
</dbReference>
<dbReference type="OrthoDB" id="10255582at2759"/>
<evidence type="ECO:0000259" key="11">
    <source>
        <dbReference type="Pfam" id="PF25295"/>
    </source>
</evidence>
<evidence type="ECO:0000256" key="7">
    <source>
        <dbReference type="PROSITE-ProRule" id="PRU00221"/>
    </source>
</evidence>
<dbReference type="PANTHER" id="PTHR12764:SF4">
    <property type="entry name" value="INTRAFLAGELLAR TRANSPORT PROTEIN 122 HOMOLOG"/>
    <property type="match status" value="1"/>
</dbReference>
<dbReference type="Pfam" id="PF23381">
    <property type="entry name" value="Beta-prop_IFT122_1st"/>
    <property type="match status" value="2"/>
</dbReference>
<evidence type="ECO:0000256" key="4">
    <source>
        <dbReference type="ARBA" id="ARBA00022737"/>
    </source>
</evidence>
<dbReference type="EMBL" id="ABJB010089778">
    <property type="status" value="NOT_ANNOTATED_CDS"/>
    <property type="molecule type" value="Genomic_DNA"/>
</dbReference>
<dbReference type="STRING" id="6945.B7PZ92"/>
<sequence>MICQIKRSQHRRDRRSAASETPVSLASRDDDSSEQLSIYDLSFKPDGSQLIVAAGTRVLVYDTSDGALIQPLKGHKDAVYCVSYAKDGKRFASGGADKQVIIWTAKLEGILKYSDEGGSDVLAVADWGQSLSFYNVAGKPAGRERALGFDPTFASFFPGGDYLAVGGSCREARVYTREGVCVGPVARHNSWVWCCRARPDSSHLAVGCQDGTIAYYELGFSTVHSLYRERYAYRENMADVIIQHLVTDEKVRIKCRDLVKKLAIYKHRLAVQLPERIMVYELTAESPEPNDMHYRLRDKINRKVDCTLLVVCSQHLVLCQEKRLQCLLLRGGVREREWLLSSSIRYIRALGGPPGREGLLVGLRDGQVLQLLLDNPFPLALLKVGSPVRCLDLSVDRKRLAVVDEKGTCLVYHLTSKQLLFQEPNANSVAWNTENANILCFTGNGTLSVKAADFPVLRQRLEGFVVGFSGSKVFCLQHNTVATVEVPLSPCLYQYLEKNMFKEALEVACLGVPEGDWRSLARAALEALDLPIAKRAAVRLGDPALLRLLRSLQEQEARGEKKEALRADILAFQGRFTEAAKLYCKAGRNSKAVGMYTDLRMFDLAQEYLGSDDTLDTRQLMLKKAEWARSVNDPRAAAEFYLLAGESLKAVDIAGRLGWVDVLVDLSQKLDKREKAALSLCAQLLIEKGELSAAADVFRRSGDSEGLVNLYVEAGQWDEAFAAVGQQPELKAKICANYANWLAENDRFVDAQKAFYEAGLQDEALRVLERLTQYAVDECRFRDASYYYWLLAKQIVESSDDAVTREPLLRRYSELLNLADIYYVYHNVHRYIEEPFTAFLPEALFNMSRYLLHELTGRGVLYALSKQSRNLGAHRLARHCYERLQGLNVPVRFREALDLAALTVRSKPFSDAQVLENIFLEQVEQQQIHKPKVAERIVHALVPHSKEVLPLVEFQLADGISDKEALELLEGGGGGRVQQRDGRDSHHREIINAVVIIGKVPQQILCLFRVFHSDDYEMQTLQTGPVLLQDQAGRDLLAVLGRPRRAVRESEDGSVMPDASPVILNRDALALLSPRDVVVCPRSPPLRWRFYRNVVPDVVVVQCDGCAKNQKI</sequence>
<dbReference type="EMBL" id="ABJB010099881">
    <property type="status" value="NOT_ANNOTATED_CDS"/>
    <property type="molecule type" value="Genomic_DNA"/>
</dbReference>
<name>B7PZ92_IXOSC</name>
<dbReference type="PaxDb" id="6945-B7PZ92"/>
<dbReference type="AlphaFoldDB" id="B7PZ92"/>
<keyword evidence="5" id="KW-0969">Cilium</keyword>
<dbReference type="GO" id="GO:1905515">
    <property type="term" value="P:non-motile cilium assembly"/>
    <property type="evidence" value="ECO:0000318"/>
    <property type="project" value="GO_Central"/>
</dbReference>
<dbReference type="EMBL" id="ABJB010803572">
    <property type="status" value="NOT_ANNOTATED_CDS"/>
    <property type="molecule type" value="Genomic_DNA"/>
</dbReference>
<feature type="domain" description="Intraflagellar transport protein 122 homolog TPR" evidence="11">
    <location>
        <begin position="491"/>
        <end position="859"/>
    </location>
</feature>
<keyword evidence="4" id="KW-0677">Repeat</keyword>
<evidence type="ECO:0000313" key="13">
    <source>
        <dbReference type="EnsemblMetazoa" id="ISCW020007-PA"/>
    </source>
</evidence>
<evidence type="ECO:0000256" key="2">
    <source>
        <dbReference type="ARBA" id="ARBA00019442"/>
    </source>
</evidence>
<keyword evidence="6" id="KW-0966">Cell projection</keyword>
<feature type="region of interest" description="Disordered" evidence="8">
    <location>
        <begin position="7"/>
        <end position="29"/>
    </location>
</feature>
<dbReference type="EMBL" id="ABJB010178973">
    <property type="status" value="NOT_ANNOTATED_CDS"/>
    <property type="molecule type" value="Genomic_DNA"/>
</dbReference>
<evidence type="ECO:0000256" key="6">
    <source>
        <dbReference type="ARBA" id="ARBA00023273"/>
    </source>
</evidence>
<dbReference type="InParanoid" id="B7PZ92"/>
<dbReference type="Pfam" id="PF25295">
    <property type="entry name" value="TPR_IFT122"/>
    <property type="match status" value="1"/>
</dbReference>
<dbReference type="InterPro" id="IPR001680">
    <property type="entry name" value="WD40_rpt"/>
</dbReference>
<reference evidence="13" key="2">
    <citation type="submission" date="2020-05" db="UniProtKB">
        <authorList>
            <consortium name="EnsemblMetazoa"/>
        </authorList>
    </citation>
    <scope>IDENTIFICATION</scope>
    <source>
        <strain evidence="13">wikel</strain>
    </source>
</reference>
<dbReference type="InterPro" id="IPR015943">
    <property type="entry name" value="WD40/YVTN_repeat-like_dom_sf"/>
</dbReference>
<keyword evidence="14" id="KW-1185">Reference proteome</keyword>
<dbReference type="GO" id="GO:0030991">
    <property type="term" value="C:intraciliary transport particle A"/>
    <property type="evidence" value="ECO:0000318"/>
    <property type="project" value="GO_Central"/>
</dbReference>
<feature type="domain" description="IFT122 second beta-propeller" evidence="9">
    <location>
        <begin position="224"/>
        <end position="480"/>
    </location>
</feature>
<dbReference type="SMART" id="SM00320">
    <property type="entry name" value="WD40"/>
    <property type="match status" value="4"/>
</dbReference>
<dbReference type="GO" id="GO:0097730">
    <property type="term" value="C:non-motile cilium"/>
    <property type="evidence" value="ECO:0000318"/>
    <property type="project" value="GO_Central"/>
</dbReference>
<dbReference type="GO" id="GO:0061512">
    <property type="term" value="P:protein localization to cilium"/>
    <property type="evidence" value="ECO:0000318"/>
    <property type="project" value="GO_Central"/>
</dbReference>
<dbReference type="InterPro" id="IPR039857">
    <property type="entry name" value="Ift122/121"/>
</dbReference>
<feature type="repeat" description="WD" evidence="7">
    <location>
        <begin position="72"/>
        <end position="103"/>
    </location>
</feature>
<dbReference type="FunCoup" id="B7PZ92">
    <property type="interactions" value="303"/>
</dbReference>
<dbReference type="EMBL" id="ABJB010688828">
    <property type="status" value="NOT_ANNOTATED_CDS"/>
    <property type="molecule type" value="Genomic_DNA"/>
</dbReference>
<evidence type="ECO:0000256" key="1">
    <source>
        <dbReference type="ARBA" id="ARBA00004138"/>
    </source>
</evidence>
<evidence type="ECO:0000259" key="10">
    <source>
        <dbReference type="Pfam" id="PF23381"/>
    </source>
</evidence>
<evidence type="ECO:0000313" key="14">
    <source>
        <dbReference type="Proteomes" id="UP000001555"/>
    </source>
</evidence>
<dbReference type="EMBL" id="ABJB010285855">
    <property type="status" value="NOT_ANNOTATED_CDS"/>
    <property type="molecule type" value="Genomic_DNA"/>
</dbReference>
<dbReference type="VEuPathDB" id="VectorBase:ISCP_026469"/>
<gene>
    <name evidence="12" type="ORF">IscW_ISCW020007</name>
</gene>
<dbReference type="EMBL" id="ABJB010981715">
    <property type="status" value="NOT_ANNOTATED_CDS"/>
    <property type="molecule type" value="Genomic_DNA"/>
</dbReference>
<protein>
    <recommendedName>
        <fullName evidence="2">Intraflagellar transport protein 122 homolog</fullName>
    </recommendedName>
</protein>
<dbReference type="Proteomes" id="UP000001555">
    <property type="component" value="Unassembled WGS sequence"/>
</dbReference>
<dbReference type="EMBL" id="DS825131">
    <property type="protein sequence ID" value="EEC11914.1"/>
    <property type="molecule type" value="Genomic_DNA"/>
</dbReference>
<dbReference type="EMBL" id="ABJB010584748">
    <property type="status" value="NOT_ANNOTATED_CDS"/>
    <property type="molecule type" value="Genomic_DNA"/>
</dbReference>
<dbReference type="InterPro" id="IPR057411">
    <property type="entry name" value="TPR_IFT122"/>
</dbReference>
<evidence type="ECO:0000256" key="3">
    <source>
        <dbReference type="ARBA" id="ARBA00022574"/>
    </source>
</evidence>
<evidence type="ECO:0000256" key="5">
    <source>
        <dbReference type="ARBA" id="ARBA00023069"/>
    </source>
</evidence>
<dbReference type="InterPro" id="IPR056152">
    <property type="entry name" value="Beta-prop_IFT122_2nd"/>
</dbReference>
<accession>B7PZ92</accession>
<proteinExistence type="predicted"/>
<dbReference type="InterPro" id="IPR011044">
    <property type="entry name" value="Quino_amine_DH_bsu"/>
</dbReference>
<evidence type="ECO:0000259" key="9">
    <source>
        <dbReference type="Pfam" id="PF23377"/>
    </source>
</evidence>
<dbReference type="VEuPathDB" id="VectorBase:ISCW020007"/>
<feature type="domain" description="IFT122 first beta-propeller" evidence="10">
    <location>
        <begin position="36"/>
        <end position="115"/>
    </location>
</feature>
<dbReference type="PANTHER" id="PTHR12764">
    <property type="entry name" value="WD REPEAT DOMAIN-RELATED"/>
    <property type="match status" value="1"/>
</dbReference>
<dbReference type="PROSITE" id="PS50294">
    <property type="entry name" value="WD_REPEATS_REGION"/>
    <property type="match status" value="1"/>
</dbReference>
<dbReference type="VEuPathDB" id="VectorBase:ISCI020007"/>